<protein>
    <submittedName>
        <fullName evidence="1">Uncharacterized protein</fullName>
    </submittedName>
</protein>
<comment type="caution">
    <text evidence="1">The sequence shown here is derived from an EMBL/GenBank/DDBJ whole genome shotgun (WGS) entry which is preliminary data.</text>
</comment>
<proteinExistence type="predicted"/>
<organism evidence="1 2">
    <name type="scientific">Paeniglutamicibacter psychrophenolicus</name>
    <dbReference type="NCBI Taxonomy" id="257454"/>
    <lineage>
        <taxon>Bacteria</taxon>
        <taxon>Bacillati</taxon>
        <taxon>Actinomycetota</taxon>
        <taxon>Actinomycetes</taxon>
        <taxon>Micrococcales</taxon>
        <taxon>Micrococcaceae</taxon>
        <taxon>Paeniglutamicibacter</taxon>
    </lineage>
</organism>
<dbReference type="EMBL" id="JAGIOE010000001">
    <property type="protein sequence ID" value="MBP2372552.1"/>
    <property type="molecule type" value="Genomic_DNA"/>
</dbReference>
<evidence type="ECO:0000313" key="1">
    <source>
        <dbReference type="EMBL" id="MBP2372552.1"/>
    </source>
</evidence>
<reference evidence="1 2" key="1">
    <citation type="submission" date="2021-03" db="EMBL/GenBank/DDBJ databases">
        <title>Sequencing the genomes of 1000 actinobacteria strains.</title>
        <authorList>
            <person name="Klenk H.-P."/>
        </authorList>
    </citation>
    <scope>NUCLEOTIDE SEQUENCE [LARGE SCALE GENOMIC DNA]</scope>
    <source>
        <strain evidence="1 2">DSM 15454</strain>
    </source>
</reference>
<sequence>MHSLGLAQWWLHQRTHEEKLANEPPITIIG</sequence>
<accession>A0ABS4W8M7</accession>
<evidence type="ECO:0000313" key="2">
    <source>
        <dbReference type="Proteomes" id="UP000766570"/>
    </source>
</evidence>
<dbReference type="Proteomes" id="UP000766570">
    <property type="component" value="Unassembled WGS sequence"/>
</dbReference>
<gene>
    <name evidence="1" type="ORF">JOF46_000464</name>
</gene>
<keyword evidence="2" id="KW-1185">Reference proteome</keyword>
<name>A0ABS4W8M7_9MICC</name>